<dbReference type="Gene3D" id="3.60.40.10">
    <property type="entry name" value="PPM-type phosphatase domain"/>
    <property type="match status" value="1"/>
</dbReference>
<dbReference type="GO" id="GO:0046872">
    <property type="term" value="F:metal ion binding"/>
    <property type="evidence" value="ECO:0007669"/>
    <property type="project" value="UniProtKB-UniRule"/>
</dbReference>
<dbReference type="EC" id="3.1.3.16" evidence="1"/>
<keyword evidence="3" id="KW-1185">Reference proteome</keyword>
<sequence>MLIRGDEVIWRTEEMWWNFNTPVQLGPSSPTRARDAQVFAVPVQADDILVLASDGLSDNLWDEEILDEVVRFRRTFMLEHAPPPPRMRDASPVRAFRRTTLAECSARRCARGRGACQRSRG</sequence>
<evidence type="ECO:0000313" key="2">
    <source>
        <dbReference type="EMBL" id="OBZ73204.1"/>
    </source>
</evidence>
<comment type="cofactor">
    <cofactor evidence="1">
        <name>Mn(2+)</name>
        <dbReference type="ChEBI" id="CHEBI:29035"/>
    </cofactor>
</comment>
<evidence type="ECO:0000313" key="3">
    <source>
        <dbReference type="Proteomes" id="UP000092993"/>
    </source>
</evidence>
<dbReference type="STRING" id="5627.A0A1C7ME02"/>
<keyword evidence="1" id="KW-0464">Manganese</keyword>
<accession>A0A1C7ME02</accession>
<dbReference type="PANTHER" id="PTHR12320:SF84">
    <property type="entry name" value="PROTEIN PHOSPHATASE"/>
    <property type="match status" value="1"/>
</dbReference>
<comment type="catalytic activity">
    <reaction evidence="1">
        <text>O-phospho-L-threonyl-[protein] + H2O = L-threonyl-[protein] + phosphate</text>
        <dbReference type="Rhea" id="RHEA:47004"/>
        <dbReference type="Rhea" id="RHEA-COMP:11060"/>
        <dbReference type="Rhea" id="RHEA-COMP:11605"/>
        <dbReference type="ChEBI" id="CHEBI:15377"/>
        <dbReference type="ChEBI" id="CHEBI:30013"/>
        <dbReference type="ChEBI" id="CHEBI:43474"/>
        <dbReference type="ChEBI" id="CHEBI:61977"/>
        <dbReference type="EC" id="3.1.3.16"/>
    </reaction>
</comment>
<comment type="caution">
    <text evidence="2">The sequence shown here is derived from an EMBL/GenBank/DDBJ whole genome shotgun (WGS) entry which is preliminary data.</text>
</comment>
<dbReference type="EMBL" id="LUGG01000007">
    <property type="protein sequence ID" value="OBZ73204.1"/>
    <property type="molecule type" value="Genomic_DNA"/>
</dbReference>
<keyword evidence="1" id="KW-0460">Magnesium</keyword>
<dbReference type="Proteomes" id="UP000092993">
    <property type="component" value="Unassembled WGS sequence"/>
</dbReference>
<keyword evidence="1" id="KW-0904">Protein phosphatase</keyword>
<name>A0A1C7ME02_GRIFR</name>
<dbReference type="GO" id="GO:0004722">
    <property type="term" value="F:protein serine/threonine phosphatase activity"/>
    <property type="evidence" value="ECO:0007669"/>
    <property type="project" value="UniProtKB-EC"/>
</dbReference>
<keyword evidence="1" id="KW-0378">Hydrolase</keyword>
<evidence type="ECO:0000256" key="1">
    <source>
        <dbReference type="RuleBase" id="RU366020"/>
    </source>
</evidence>
<comment type="catalytic activity">
    <reaction evidence="1">
        <text>O-phospho-L-seryl-[protein] + H2O = L-seryl-[protein] + phosphate</text>
        <dbReference type="Rhea" id="RHEA:20629"/>
        <dbReference type="Rhea" id="RHEA-COMP:9863"/>
        <dbReference type="Rhea" id="RHEA-COMP:11604"/>
        <dbReference type="ChEBI" id="CHEBI:15377"/>
        <dbReference type="ChEBI" id="CHEBI:29999"/>
        <dbReference type="ChEBI" id="CHEBI:43474"/>
        <dbReference type="ChEBI" id="CHEBI:83421"/>
        <dbReference type="EC" id="3.1.3.16"/>
    </reaction>
</comment>
<comment type="similarity">
    <text evidence="1">Belongs to the PP2C family.</text>
</comment>
<comment type="cofactor">
    <cofactor evidence="1">
        <name>Mg(2+)</name>
        <dbReference type="ChEBI" id="CHEBI:18420"/>
    </cofactor>
</comment>
<organism evidence="2 3">
    <name type="scientific">Grifola frondosa</name>
    <name type="common">Maitake</name>
    <name type="synonym">Polyporus frondosus</name>
    <dbReference type="NCBI Taxonomy" id="5627"/>
    <lineage>
        <taxon>Eukaryota</taxon>
        <taxon>Fungi</taxon>
        <taxon>Dikarya</taxon>
        <taxon>Basidiomycota</taxon>
        <taxon>Agaricomycotina</taxon>
        <taxon>Agaricomycetes</taxon>
        <taxon>Polyporales</taxon>
        <taxon>Grifolaceae</taxon>
        <taxon>Grifola</taxon>
    </lineage>
</organism>
<dbReference type="SUPFAM" id="SSF81606">
    <property type="entry name" value="PP2C-like"/>
    <property type="match status" value="1"/>
</dbReference>
<proteinExistence type="inferred from homology"/>
<dbReference type="InterPro" id="IPR039123">
    <property type="entry name" value="PPTC7"/>
</dbReference>
<keyword evidence="1" id="KW-0479">Metal-binding</keyword>
<dbReference type="OrthoDB" id="60843at2759"/>
<dbReference type="PANTHER" id="PTHR12320">
    <property type="entry name" value="PROTEIN PHOSPHATASE 2C"/>
    <property type="match status" value="1"/>
</dbReference>
<protein>
    <recommendedName>
        <fullName evidence="1">Protein phosphatase</fullName>
        <ecNumber evidence="1">3.1.3.16</ecNumber>
    </recommendedName>
</protein>
<reference evidence="2 3" key="1">
    <citation type="submission" date="2016-03" db="EMBL/GenBank/DDBJ databases">
        <title>Whole genome sequencing of Grifola frondosa 9006-11.</title>
        <authorList>
            <person name="Min B."/>
            <person name="Park H."/>
            <person name="Kim J.-G."/>
            <person name="Cho H."/>
            <person name="Oh Y.-L."/>
            <person name="Kong W.-S."/>
            <person name="Choi I.-G."/>
        </authorList>
    </citation>
    <scope>NUCLEOTIDE SEQUENCE [LARGE SCALE GENOMIC DNA]</scope>
    <source>
        <strain evidence="2 3">9006-11</strain>
    </source>
</reference>
<dbReference type="InterPro" id="IPR036457">
    <property type="entry name" value="PPM-type-like_dom_sf"/>
</dbReference>
<dbReference type="AlphaFoldDB" id="A0A1C7ME02"/>
<gene>
    <name evidence="2" type="primary">pptc7</name>
    <name evidence="2" type="ORF">A0H81_06950</name>
</gene>